<feature type="binding site" evidence="9">
    <location>
        <position position="732"/>
    </location>
    <ligand>
        <name>ATP</name>
        <dbReference type="ChEBI" id="CHEBI:30616"/>
    </ligand>
</feature>
<keyword evidence="6 9" id="KW-0067">ATP-binding</keyword>
<feature type="compositionally biased region" description="Basic residues" evidence="10">
    <location>
        <begin position="551"/>
        <end position="564"/>
    </location>
</feature>
<evidence type="ECO:0000256" key="2">
    <source>
        <dbReference type="ARBA" id="ARBA00022527"/>
    </source>
</evidence>
<dbReference type="HOGENOM" id="CLU_011505_0_0_1"/>
<dbReference type="InterPro" id="IPR017441">
    <property type="entry name" value="Protein_kinase_ATP_BS"/>
</dbReference>
<dbReference type="Pfam" id="PF00069">
    <property type="entry name" value="Pkinase"/>
    <property type="match status" value="1"/>
</dbReference>
<dbReference type="PRINTS" id="PR00092">
    <property type="entry name" value="TYROSINASE"/>
</dbReference>
<evidence type="ECO:0000256" key="5">
    <source>
        <dbReference type="ARBA" id="ARBA00022777"/>
    </source>
</evidence>
<evidence type="ECO:0000256" key="10">
    <source>
        <dbReference type="SAM" id="MobiDB-lite"/>
    </source>
</evidence>
<feature type="region of interest" description="Disordered" evidence="10">
    <location>
        <begin position="638"/>
        <end position="681"/>
    </location>
</feature>
<dbReference type="eggNOG" id="KOG0616">
    <property type="taxonomic scope" value="Eukaryota"/>
</dbReference>
<dbReference type="InterPro" id="IPR011009">
    <property type="entry name" value="Kinase-like_dom_sf"/>
</dbReference>
<proteinExistence type="predicted"/>
<dbReference type="PROSITE" id="PS00107">
    <property type="entry name" value="PROTEIN_KINASE_ATP"/>
    <property type="match status" value="1"/>
</dbReference>
<comment type="catalytic activity">
    <reaction evidence="7">
        <text>L-threonyl-[protein] + ATP = O-phospho-L-threonyl-[protein] + ADP + H(+)</text>
        <dbReference type="Rhea" id="RHEA:46608"/>
        <dbReference type="Rhea" id="RHEA-COMP:11060"/>
        <dbReference type="Rhea" id="RHEA-COMP:11605"/>
        <dbReference type="ChEBI" id="CHEBI:15378"/>
        <dbReference type="ChEBI" id="CHEBI:30013"/>
        <dbReference type="ChEBI" id="CHEBI:30616"/>
        <dbReference type="ChEBI" id="CHEBI:61977"/>
        <dbReference type="ChEBI" id="CHEBI:456216"/>
        <dbReference type="EC" id="2.7.11.11"/>
    </reaction>
</comment>
<keyword evidence="4 9" id="KW-0547">Nucleotide-binding</keyword>
<dbReference type="InterPro" id="IPR008271">
    <property type="entry name" value="Ser/Thr_kinase_AS"/>
</dbReference>
<dbReference type="FunFam" id="1.10.510.10:FF:000005">
    <property type="entry name" value="cAMP-dependent protein kinase catalytic subunit alpha"/>
    <property type="match status" value="1"/>
</dbReference>
<evidence type="ECO:0000256" key="3">
    <source>
        <dbReference type="ARBA" id="ARBA00022679"/>
    </source>
</evidence>
<evidence type="ECO:0000256" key="11">
    <source>
        <dbReference type="SAM" id="SignalP"/>
    </source>
</evidence>
<evidence type="ECO:0000259" key="13">
    <source>
        <dbReference type="PROSITE" id="PS51285"/>
    </source>
</evidence>
<feature type="region of interest" description="Disordered" evidence="10">
    <location>
        <begin position="426"/>
        <end position="496"/>
    </location>
</feature>
<dbReference type="InterPro" id="IPR002227">
    <property type="entry name" value="Tyrosinase_Cu-bd"/>
</dbReference>
<feature type="region of interest" description="Disordered" evidence="10">
    <location>
        <begin position="346"/>
        <end position="408"/>
    </location>
</feature>
<dbReference type="PROSITE" id="PS50011">
    <property type="entry name" value="PROTEIN_KINASE_DOM"/>
    <property type="match status" value="1"/>
</dbReference>
<dbReference type="InterPro" id="IPR000719">
    <property type="entry name" value="Prot_kinase_dom"/>
</dbReference>
<dbReference type="AlphaFoldDB" id="R9P6Z5"/>
<dbReference type="RefSeq" id="XP_012190723.1">
    <property type="nucleotide sequence ID" value="XM_012335333.1"/>
</dbReference>
<dbReference type="PROSITE" id="PS00108">
    <property type="entry name" value="PROTEIN_KINASE_ST"/>
    <property type="match status" value="1"/>
</dbReference>
<sequence>MKLSTILVSLALAQVGYTHAASLPFSPRSADDGACTSPQERVNWEALSSADKQGYISAIKCMQTKPKKTTLKESRNLFDDFVNVHIHNNAVVHFNAFFLPWHRLFVLAREQALRECGYAGPTPYWDWTKSADANDVANDPIFSPTDGFGGNGDPNNGNVVKDGPFANFTVDLSIVGVGADLNKTMYNPHYLTRSFEPENTRGFTTATVDEVQAVPAYADYRYNIESAPHGVVHAYVDGDMTPPHSPNDPLFFLHHAAIDRLWTLWQEQDKSKRVKDYSGPLPFQYPAMNAKITDEMPSFFGLIDDSTVEQVMDTTAGRLCYRPPDELQSNHIMPLKRSYDVAVHQNRSTSCRHDSTEAVPDGPAPQTTISDTVQGKQRRLSFVDENGDRASASTSSRPRTLPSTSSTARFVPGLQTFVGGLQMSQDISLPRPHDASAGSSSRSATRSSIDAPDAMQPLMMSRNPDSERRASQSTARRRSNETDETHGALPVSQEAELVPGVSPGWHVEAHGRQAMELQDGIRYEDEDGWTPLEAFPASTRQGKLAVKRARVRGKQQQQHHHHHYQTQQPSEWASLVDPKTVAVLPAISVSAPVISQGGAKSSMLSLMMQPATLAPVCAPALVDIDMIEDIVDTLSIPLPNLRPTNRTQQASTSSLRPTPSPHRLFSSVPSSPSSAGATTIADSHSDLCPGPSYSLSDFEVLETLGTGTFGRVLLVRLKDRDISDRSAYFALKVLAKTDVIKLKQVSHINSERSILAKVDHPFLVNMIASFQDSKNCYMLMEYVVGGEIFSYLRRAGQFSADVARFYISTIVLAIGYLHKNKVVYRDLKPENLLIDSHGYTKITDFGFAKEVEDRTWTLCGTPEYLAPEIIQCSGHGSAVDWWSLGILLFEMLAGYPPFYDPNPILVYEKILAGNLVFPEGIDPLSRDLISSLLTADRSRRLGNLRGGADDVKNHPWFHGVDWKALEEGRIPPPIVPFLGRPGDTSNFSKYEPARPSAMPGLFGTDQGRIDLNADLFPSF</sequence>
<dbReference type="GO" id="GO:0016491">
    <property type="term" value="F:oxidoreductase activity"/>
    <property type="evidence" value="ECO:0007669"/>
    <property type="project" value="InterPro"/>
</dbReference>
<dbReference type="GeneID" id="24110002"/>
<reference evidence="15" key="1">
    <citation type="journal article" date="2013" name="Genome Announc.">
        <title>Draft genome sequence of the basidiomycetous yeast-like fungus Pseudozyma hubeiensis SY62, which produces an abundant amount of the biosurfactant mannosylerythritol lipids.</title>
        <authorList>
            <person name="Konishi M."/>
            <person name="Hatada Y."/>
            <person name="Horiuchi J."/>
        </authorList>
    </citation>
    <scope>NUCLEOTIDE SEQUENCE [LARGE SCALE GENOMIC DNA]</scope>
    <source>
        <strain evidence="15">SY62</strain>
    </source>
</reference>
<dbReference type="GO" id="GO:0005952">
    <property type="term" value="C:cAMP-dependent protein kinase complex"/>
    <property type="evidence" value="ECO:0007669"/>
    <property type="project" value="TreeGrafter"/>
</dbReference>
<protein>
    <recommendedName>
        <fullName evidence="1">cAMP-dependent protein kinase</fullName>
        <ecNumber evidence="1">2.7.11.11</ecNumber>
    </recommendedName>
</protein>
<keyword evidence="15" id="KW-1185">Reference proteome</keyword>
<dbReference type="EMBL" id="DF238808">
    <property type="protein sequence ID" value="GAC97136.1"/>
    <property type="molecule type" value="Genomic_DNA"/>
</dbReference>
<evidence type="ECO:0000256" key="7">
    <source>
        <dbReference type="ARBA" id="ARBA00047292"/>
    </source>
</evidence>
<dbReference type="Gene3D" id="1.10.1280.10">
    <property type="entry name" value="Di-copper center containing domain from catechol oxidase"/>
    <property type="match status" value="1"/>
</dbReference>
<feature type="compositionally biased region" description="Low complexity" evidence="10">
    <location>
        <begin position="435"/>
        <end position="448"/>
    </location>
</feature>
<dbReference type="SMART" id="SM00220">
    <property type="entry name" value="S_TKc"/>
    <property type="match status" value="1"/>
</dbReference>
<evidence type="ECO:0000256" key="8">
    <source>
        <dbReference type="ARBA" id="ARBA00047454"/>
    </source>
</evidence>
<dbReference type="OrthoDB" id="63267at2759"/>
<dbReference type="GO" id="GO:0004691">
    <property type="term" value="F:cAMP-dependent protein kinase activity"/>
    <property type="evidence" value="ECO:0007669"/>
    <property type="project" value="UniProtKB-EC"/>
</dbReference>
<evidence type="ECO:0000256" key="4">
    <source>
        <dbReference type="ARBA" id="ARBA00022741"/>
    </source>
</evidence>
<name>R9P6Z5_PSEHS</name>
<comment type="catalytic activity">
    <reaction evidence="8">
        <text>L-seryl-[protein] + ATP = O-phospho-L-seryl-[protein] + ADP + H(+)</text>
        <dbReference type="Rhea" id="RHEA:17989"/>
        <dbReference type="Rhea" id="RHEA-COMP:9863"/>
        <dbReference type="Rhea" id="RHEA-COMP:11604"/>
        <dbReference type="ChEBI" id="CHEBI:15378"/>
        <dbReference type="ChEBI" id="CHEBI:29999"/>
        <dbReference type="ChEBI" id="CHEBI:30616"/>
        <dbReference type="ChEBI" id="CHEBI:83421"/>
        <dbReference type="ChEBI" id="CHEBI:456216"/>
        <dbReference type="EC" id="2.7.11.11"/>
    </reaction>
</comment>
<evidence type="ECO:0000256" key="1">
    <source>
        <dbReference type="ARBA" id="ARBA00012444"/>
    </source>
</evidence>
<dbReference type="SUPFAM" id="SSF56112">
    <property type="entry name" value="Protein kinase-like (PK-like)"/>
    <property type="match status" value="1"/>
</dbReference>
<feature type="chain" id="PRO_5004478334" description="cAMP-dependent protein kinase" evidence="11">
    <location>
        <begin position="21"/>
        <end position="1019"/>
    </location>
</feature>
<dbReference type="PROSITE" id="PS00498">
    <property type="entry name" value="TYROSINASE_2"/>
    <property type="match status" value="1"/>
</dbReference>
<dbReference type="GO" id="GO:0005524">
    <property type="term" value="F:ATP binding"/>
    <property type="evidence" value="ECO:0007669"/>
    <property type="project" value="UniProtKB-UniRule"/>
</dbReference>
<dbReference type="PROSITE" id="PS51285">
    <property type="entry name" value="AGC_KINASE_CTER"/>
    <property type="match status" value="1"/>
</dbReference>
<evidence type="ECO:0000256" key="6">
    <source>
        <dbReference type="ARBA" id="ARBA00022840"/>
    </source>
</evidence>
<dbReference type="PANTHER" id="PTHR24353:SF37">
    <property type="entry name" value="CAMP-DEPENDENT PROTEIN KINASE CATALYTIC SUBUNIT PRKX"/>
    <property type="match status" value="1"/>
</dbReference>
<accession>R9P6Z5</accession>
<dbReference type="PROSITE" id="PS00497">
    <property type="entry name" value="TYROSINASE_1"/>
    <property type="match status" value="1"/>
</dbReference>
<gene>
    <name evidence="14" type="ORF">PHSY_004721</name>
</gene>
<keyword evidence="11" id="KW-0732">Signal</keyword>
<dbReference type="Proteomes" id="UP000014071">
    <property type="component" value="Unassembled WGS sequence"/>
</dbReference>
<feature type="region of interest" description="Disordered" evidence="10">
    <location>
        <begin position="551"/>
        <end position="571"/>
    </location>
</feature>
<dbReference type="SUPFAM" id="SSF48056">
    <property type="entry name" value="Di-copper centre-containing domain"/>
    <property type="match status" value="1"/>
</dbReference>
<evidence type="ECO:0000259" key="12">
    <source>
        <dbReference type="PROSITE" id="PS50011"/>
    </source>
</evidence>
<feature type="compositionally biased region" description="Polar residues" evidence="10">
    <location>
        <begin position="642"/>
        <end position="657"/>
    </location>
</feature>
<feature type="domain" description="Protein kinase" evidence="12">
    <location>
        <begin position="698"/>
        <end position="957"/>
    </location>
</feature>
<dbReference type="Gene3D" id="3.30.200.20">
    <property type="entry name" value="Phosphorylase Kinase, domain 1"/>
    <property type="match status" value="1"/>
</dbReference>
<keyword evidence="5 14" id="KW-0418">Kinase</keyword>
<feature type="compositionally biased region" description="Polar residues" evidence="10">
    <location>
        <begin position="365"/>
        <end position="375"/>
    </location>
</feature>
<feature type="compositionally biased region" description="Low complexity" evidence="10">
    <location>
        <begin position="389"/>
        <end position="408"/>
    </location>
</feature>
<dbReference type="InterPro" id="IPR008922">
    <property type="entry name" value="Di-copper_centre_dom_sf"/>
</dbReference>
<dbReference type="PANTHER" id="PTHR24353">
    <property type="entry name" value="CYCLIC NUCLEOTIDE-DEPENDENT PROTEIN KINASE"/>
    <property type="match status" value="1"/>
</dbReference>
<feature type="domain" description="AGC-kinase C-terminal" evidence="13">
    <location>
        <begin position="958"/>
        <end position="1019"/>
    </location>
</feature>
<feature type="signal peptide" evidence="11">
    <location>
        <begin position="1"/>
        <end position="20"/>
    </location>
</feature>
<dbReference type="Gene3D" id="1.10.510.10">
    <property type="entry name" value="Transferase(Phosphotransferase) domain 1"/>
    <property type="match status" value="1"/>
</dbReference>
<organism evidence="14 15">
    <name type="scientific">Pseudozyma hubeiensis (strain SY62)</name>
    <name type="common">Yeast</name>
    <dbReference type="NCBI Taxonomy" id="1305764"/>
    <lineage>
        <taxon>Eukaryota</taxon>
        <taxon>Fungi</taxon>
        <taxon>Dikarya</taxon>
        <taxon>Basidiomycota</taxon>
        <taxon>Ustilaginomycotina</taxon>
        <taxon>Ustilaginomycetes</taxon>
        <taxon>Ustilaginales</taxon>
        <taxon>Ustilaginaceae</taxon>
        <taxon>Pseudozyma</taxon>
    </lineage>
</organism>
<dbReference type="CDD" id="cd05580">
    <property type="entry name" value="STKc_PKA_like"/>
    <property type="match status" value="1"/>
</dbReference>
<evidence type="ECO:0000313" key="15">
    <source>
        <dbReference type="Proteomes" id="UP000014071"/>
    </source>
</evidence>
<evidence type="ECO:0000313" key="14">
    <source>
        <dbReference type="EMBL" id="GAC97136.1"/>
    </source>
</evidence>
<dbReference type="InterPro" id="IPR000961">
    <property type="entry name" value="AGC-kinase_C"/>
</dbReference>
<keyword evidence="2" id="KW-0723">Serine/threonine-protein kinase</keyword>
<dbReference type="SMART" id="SM00133">
    <property type="entry name" value="S_TK_X"/>
    <property type="match status" value="1"/>
</dbReference>
<dbReference type="GO" id="GO:0005829">
    <property type="term" value="C:cytosol"/>
    <property type="evidence" value="ECO:0007669"/>
    <property type="project" value="TreeGrafter"/>
</dbReference>
<dbReference type="Pfam" id="PF00264">
    <property type="entry name" value="Tyrosinase"/>
    <property type="match status" value="1"/>
</dbReference>
<dbReference type="EC" id="2.7.11.11" evidence="1"/>
<keyword evidence="3" id="KW-0808">Transferase</keyword>
<evidence type="ECO:0000256" key="9">
    <source>
        <dbReference type="PROSITE-ProRule" id="PRU10141"/>
    </source>
</evidence>
<dbReference type="STRING" id="1305764.R9P6Z5"/>